<evidence type="ECO:0000313" key="3">
    <source>
        <dbReference type="Proteomes" id="UP001449178"/>
    </source>
</evidence>
<feature type="region of interest" description="Disordered" evidence="1">
    <location>
        <begin position="108"/>
        <end position="132"/>
    </location>
</feature>
<sequence>MTKEMGRPSLFSQEMVKKAREYVWLFQQSKTPEEIENNVEVIPSVAGLALYLGVARSTLYEWGKQNKDFSDTLASLQDVQEVSLLNGGLRGRFNPTISKLALANHGYSDKQEIDTKSSDGSMTPKSPITNDQIKEIVRDLKEEI</sequence>
<organism evidence="2 3">
    <name type="scientific">Ignatzschineria larvae DSM 13226</name>
    <dbReference type="NCBI Taxonomy" id="1111732"/>
    <lineage>
        <taxon>Bacteria</taxon>
        <taxon>Pseudomonadati</taxon>
        <taxon>Pseudomonadota</taxon>
        <taxon>Gammaproteobacteria</taxon>
        <taxon>Cardiobacteriales</taxon>
        <taxon>Ignatzschineriaceae</taxon>
        <taxon>Ignatzschineria</taxon>
    </lineage>
</organism>
<dbReference type="InterPro" id="IPR032066">
    <property type="entry name" value="GP3_package"/>
</dbReference>
<name>A0ABZ3BZ60_9GAMM</name>
<evidence type="ECO:0000313" key="2">
    <source>
        <dbReference type="EMBL" id="WZW87048.1"/>
    </source>
</evidence>
<dbReference type="Gene3D" id="1.10.132.80">
    <property type="match status" value="1"/>
</dbReference>
<feature type="compositionally biased region" description="Polar residues" evidence="1">
    <location>
        <begin position="118"/>
        <end position="131"/>
    </location>
</feature>
<protein>
    <submittedName>
        <fullName evidence="2">DNA-packaging protein</fullName>
    </submittedName>
</protein>
<dbReference type="EMBL" id="CP150637">
    <property type="protein sequence ID" value="WZW87048.1"/>
    <property type="molecule type" value="Genomic_DNA"/>
</dbReference>
<dbReference type="RefSeq" id="WP_034855344.1">
    <property type="nucleotide sequence ID" value="NZ_AZOD01000009.1"/>
</dbReference>
<dbReference type="Proteomes" id="UP001449178">
    <property type="component" value="Chromosome"/>
</dbReference>
<dbReference type="Pfam" id="PF16677">
    <property type="entry name" value="GP3_package"/>
    <property type="match status" value="1"/>
</dbReference>
<feature type="compositionally biased region" description="Basic and acidic residues" evidence="1">
    <location>
        <begin position="108"/>
        <end position="117"/>
    </location>
</feature>
<proteinExistence type="predicted"/>
<reference evidence="2 3" key="1">
    <citation type="submission" date="2024-03" db="EMBL/GenBank/DDBJ databases">
        <title>Complete Genome Sequence and Annotation of Ignatzschineria larvae DSM 13226.</title>
        <authorList>
            <person name="Cantrell E."/>
            <person name="Burcham Z.M."/>
        </authorList>
    </citation>
    <scope>NUCLEOTIDE SEQUENCE [LARGE SCALE GENOMIC DNA]</scope>
    <source>
        <strain evidence="2 3">DSM 13226</strain>
    </source>
</reference>
<keyword evidence="3" id="KW-1185">Reference proteome</keyword>
<accession>A0ABZ3BZ60</accession>
<gene>
    <name evidence="2" type="ORF">WMO13_06590</name>
</gene>
<evidence type="ECO:0000256" key="1">
    <source>
        <dbReference type="SAM" id="MobiDB-lite"/>
    </source>
</evidence>